<sequence>MYFYIFKLLYNKYDKIYDIFNINSYKDYNKIFTKSYIQNSTVNEAIYDIEVAENSLEKEIIQYKFKVNNKNNFILYNNYFI</sequence>
<organism evidence="1 2">
    <name type="scientific">Lyticum sinuosum</name>
    <dbReference type="NCBI Taxonomy" id="1332059"/>
    <lineage>
        <taxon>Bacteria</taxon>
        <taxon>Pseudomonadati</taxon>
        <taxon>Pseudomonadota</taxon>
        <taxon>Alphaproteobacteria</taxon>
        <taxon>Rickettsiales</taxon>
        <taxon>Lyticum</taxon>
    </lineage>
</organism>
<protein>
    <submittedName>
        <fullName evidence="1">Uncharacterized protein</fullName>
    </submittedName>
</protein>
<dbReference type="AlphaFoldDB" id="A0AAE4VKT3"/>
<proteinExistence type="predicted"/>
<accession>A0AAE4VKT3</accession>
<evidence type="ECO:0000313" key="2">
    <source>
        <dbReference type="Proteomes" id="UP001289135"/>
    </source>
</evidence>
<comment type="caution">
    <text evidence="1">The sequence shown here is derived from an EMBL/GenBank/DDBJ whole genome shotgun (WGS) entry which is preliminary data.</text>
</comment>
<dbReference type="Proteomes" id="UP001289135">
    <property type="component" value="Unassembled WGS sequence"/>
</dbReference>
<reference evidence="1" key="1">
    <citation type="submission" date="2023-02" db="EMBL/GenBank/DDBJ databases">
        <title>Host association and intracellularity evolved multiple times independently in the Rickettsiales.</title>
        <authorList>
            <person name="Castelli M."/>
            <person name="Nardi T."/>
            <person name="Gammuto L."/>
            <person name="Bellinzona G."/>
            <person name="Sabaneyeva E."/>
            <person name="Potekhin A."/>
            <person name="Serra V."/>
            <person name="Petroni G."/>
            <person name="Sassera D."/>
        </authorList>
    </citation>
    <scope>NUCLEOTIDE SEQUENCE</scope>
    <source>
        <strain evidence="1">USBL-36I1</strain>
    </source>
</reference>
<gene>
    <name evidence="1" type="ORF">Lyticum_00279</name>
</gene>
<keyword evidence="2" id="KW-1185">Reference proteome</keyword>
<dbReference type="EMBL" id="JARGYU010000001">
    <property type="protein sequence ID" value="MDZ5761114.1"/>
    <property type="molecule type" value="Genomic_DNA"/>
</dbReference>
<name>A0AAE4VKT3_9RICK</name>
<evidence type="ECO:0000313" key="1">
    <source>
        <dbReference type="EMBL" id="MDZ5761114.1"/>
    </source>
</evidence>